<dbReference type="EC" id="2.7.13.3" evidence="4"/>
<keyword evidence="11" id="KW-0408">Iron</keyword>
<comment type="catalytic activity">
    <reaction evidence="1">
        <text>ATP + protein L-histidine = ADP + protein N-phospho-L-histidine.</text>
        <dbReference type="EC" id="2.7.13.3"/>
    </reaction>
</comment>
<keyword evidence="12" id="KW-0902">Two-component regulatory system</keyword>
<accession>A0A173VZU2</accession>
<evidence type="ECO:0000256" key="11">
    <source>
        <dbReference type="ARBA" id="ARBA00023004"/>
    </source>
</evidence>
<dbReference type="Gene3D" id="1.20.5.1930">
    <property type="match status" value="1"/>
</dbReference>
<evidence type="ECO:0000256" key="9">
    <source>
        <dbReference type="ARBA" id="ARBA00022723"/>
    </source>
</evidence>
<evidence type="ECO:0000256" key="1">
    <source>
        <dbReference type="ARBA" id="ARBA00000085"/>
    </source>
</evidence>
<dbReference type="RefSeq" id="WP_055196025.1">
    <property type="nucleotide sequence ID" value="NZ_CABIYH010000044.1"/>
</dbReference>
<dbReference type="GO" id="GO:0046983">
    <property type="term" value="F:protein dimerization activity"/>
    <property type="evidence" value="ECO:0007669"/>
    <property type="project" value="InterPro"/>
</dbReference>
<evidence type="ECO:0000256" key="3">
    <source>
        <dbReference type="ARBA" id="ARBA00004496"/>
    </source>
</evidence>
<dbReference type="PROSITE" id="PS50109">
    <property type="entry name" value="HIS_KIN"/>
    <property type="match status" value="1"/>
</dbReference>
<evidence type="ECO:0000256" key="14">
    <source>
        <dbReference type="ARBA" id="ARBA00024827"/>
    </source>
</evidence>
<organism evidence="18 19">
    <name type="scientific">Roseburia intestinalis</name>
    <dbReference type="NCBI Taxonomy" id="166486"/>
    <lineage>
        <taxon>Bacteria</taxon>
        <taxon>Bacillati</taxon>
        <taxon>Bacillota</taxon>
        <taxon>Clostridia</taxon>
        <taxon>Lachnospirales</taxon>
        <taxon>Lachnospiraceae</taxon>
        <taxon>Roseburia</taxon>
    </lineage>
</organism>
<dbReference type="PANTHER" id="PTHR24421">
    <property type="entry name" value="NITRATE/NITRITE SENSOR PROTEIN NARX-RELATED"/>
    <property type="match status" value="1"/>
</dbReference>
<evidence type="ECO:0000256" key="16">
    <source>
        <dbReference type="SAM" id="Coils"/>
    </source>
</evidence>
<evidence type="ECO:0000256" key="7">
    <source>
        <dbReference type="ARBA" id="ARBA00022490"/>
    </source>
</evidence>
<evidence type="ECO:0000259" key="17">
    <source>
        <dbReference type="PROSITE" id="PS50109"/>
    </source>
</evidence>
<keyword evidence="6" id="KW-0004">4Fe-4S</keyword>
<dbReference type="Gene3D" id="3.30.565.10">
    <property type="entry name" value="Histidine kinase-like ATPase, C-terminal domain"/>
    <property type="match status" value="1"/>
</dbReference>
<dbReference type="GO" id="GO:0046872">
    <property type="term" value="F:metal ion binding"/>
    <property type="evidence" value="ECO:0007669"/>
    <property type="project" value="UniProtKB-KW"/>
</dbReference>
<keyword evidence="7" id="KW-0963">Cytoplasm</keyword>
<sequence>MISEYLKKFQSELMSNKEEIHKSVEALELQIKENKAFIKLLKEENDSNYESFSPRDVNPKGREQIQHLEDQQKLLQEQLDTRKKEYVSCIAKLDELNEAIAELEQKINDSDSDISDDILRLKLLETQENERQRISRELHDSTVQNLTSLVHKTELCSKLIDMDKVRCKLELNIMSKTLRDIINDTRNMIYNLRPMSFDDIGLEVTIERALEKLESSETKKINFSVVGESYKINPVIGITLLRIIQEACSNAIRHADCSIIKVVLNYQPGTIILSIEDDGKGFVYEETECSCKADNSGFGLSMMKERVYLLSGKIDIHSKINVGTKIQVEVPITE</sequence>
<evidence type="ECO:0000256" key="15">
    <source>
        <dbReference type="ARBA" id="ARBA00030800"/>
    </source>
</evidence>
<evidence type="ECO:0000313" key="18">
    <source>
        <dbReference type="EMBL" id="CUN31488.1"/>
    </source>
</evidence>
<dbReference type="Pfam" id="PF07730">
    <property type="entry name" value="HisKA_3"/>
    <property type="match status" value="1"/>
</dbReference>
<dbReference type="Proteomes" id="UP000095350">
    <property type="component" value="Unassembled WGS sequence"/>
</dbReference>
<dbReference type="AlphaFoldDB" id="A0A173VZU2"/>
<keyword evidence="8 18" id="KW-0808">Transferase</keyword>
<dbReference type="InterPro" id="IPR005467">
    <property type="entry name" value="His_kinase_dom"/>
</dbReference>
<dbReference type="EMBL" id="CYXZ01000044">
    <property type="protein sequence ID" value="CUN31488.1"/>
    <property type="molecule type" value="Genomic_DNA"/>
</dbReference>
<dbReference type="GO" id="GO:0005737">
    <property type="term" value="C:cytoplasm"/>
    <property type="evidence" value="ECO:0007669"/>
    <property type="project" value="UniProtKB-SubCell"/>
</dbReference>
<evidence type="ECO:0000256" key="5">
    <source>
        <dbReference type="ARBA" id="ARBA00017322"/>
    </source>
</evidence>
<dbReference type="PANTHER" id="PTHR24421:SF55">
    <property type="entry name" value="SENSOR HISTIDINE KINASE YDFH"/>
    <property type="match status" value="1"/>
</dbReference>
<evidence type="ECO:0000256" key="8">
    <source>
        <dbReference type="ARBA" id="ARBA00022679"/>
    </source>
</evidence>
<feature type="coiled-coil region" evidence="16">
    <location>
        <begin position="24"/>
        <end position="144"/>
    </location>
</feature>
<keyword evidence="9" id="KW-0479">Metal-binding</keyword>
<dbReference type="GO" id="GO:0051539">
    <property type="term" value="F:4 iron, 4 sulfur cluster binding"/>
    <property type="evidence" value="ECO:0007669"/>
    <property type="project" value="UniProtKB-KW"/>
</dbReference>
<dbReference type="InterPro" id="IPR004358">
    <property type="entry name" value="Sig_transdc_His_kin-like_C"/>
</dbReference>
<dbReference type="GO" id="GO:0000155">
    <property type="term" value="F:phosphorelay sensor kinase activity"/>
    <property type="evidence" value="ECO:0007669"/>
    <property type="project" value="InterPro"/>
</dbReference>
<dbReference type="OrthoDB" id="9781904at2"/>
<dbReference type="Pfam" id="PF02518">
    <property type="entry name" value="HATPase_c"/>
    <property type="match status" value="1"/>
</dbReference>
<evidence type="ECO:0000256" key="2">
    <source>
        <dbReference type="ARBA" id="ARBA00001966"/>
    </source>
</evidence>
<comment type="function">
    <text evidence="14">Member of the two-component regulatory system NreB/NreC involved in the control of dissimilatory nitrate/nitrite reduction in response to oxygen. NreB functions as a direct oxygen sensor histidine kinase which is autophosphorylated, in the absence of oxygen, probably at the conserved histidine residue, and transfers its phosphate group probably to a conserved aspartate residue of NreC. NreB/NreC activates the expression of the nitrate (narGHJI) and nitrite (nir) reductase operons, as well as the putative nitrate transporter gene narT.</text>
</comment>
<dbReference type="PaxDb" id="166486-ERS852572_03674"/>
<evidence type="ECO:0000256" key="12">
    <source>
        <dbReference type="ARBA" id="ARBA00023012"/>
    </source>
</evidence>
<keyword evidence="16" id="KW-0175">Coiled coil</keyword>
<dbReference type="SMART" id="SM00387">
    <property type="entry name" value="HATPase_c"/>
    <property type="match status" value="1"/>
</dbReference>
<feature type="domain" description="Histidine kinase" evidence="17">
    <location>
        <begin position="240"/>
        <end position="334"/>
    </location>
</feature>
<dbReference type="InterPro" id="IPR003594">
    <property type="entry name" value="HATPase_dom"/>
</dbReference>
<comment type="subcellular location">
    <subcellularLocation>
        <location evidence="3">Cytoplasm</location>
    </subcellularLocation>
</comment>
<protein>
    <recommendedName>
        <fullName evidence="5">Oxygen sensor histidine kinase NreB</fullName>
        <ecNumber evidence="4">2.7.13.3</ecNumber>
    </recommendedName>
    <alternativeName>
        <fullName evidence="15">Nitrogen regulation protein B</fullName>
    </alternativeName>
</protein>
<reference evidence="18 19" key="1">
    <citation type="submission" date="2015-09" db="EMBL/GenBank/DDBJ databases">
        <authorList>
            <consortium name="Pathogen Informatics"/>
        </authorList>
    </citation>
    <scope>NUCLEOTIDE SEQUENCE [LARGE SCALE GENOMIC DNA]</scope>
    <source>
        <strain evidence="18 19">2789STDY5834960</strain>
    </source>
</reference>
<dbReference type="InterPro" id="IPR036890">
    <property type="entry name" value="HATPase_C_sf"/>
</dbReference>
<evidence type="ECO:0000256" key="6">
    <source>
        <dbReference type="ARBA" id="ARBA00022485"/>
    </source>
</evidence>
<evidence type="ECO:0000256" key="10">
    <source>
        <dbReference type="ARBA" id="ARBA00022777"/>
    </source>
</evidence>
<dbReference type="InterPro" id="IPR011712">
    <property type="entry name" value="Sig_transdc_His_kin_sub3_dim/P"/>
</dbReference>
<evidence type="ECO:0000313" key="19">
    <source>
        <dbReference type="Proteomes" id="UP000095350"/>
    </source>
</evidence>
<dbReference type="PRINTS" id="PR00344">
    <property type="entry name" value="BCTRLSENSOR"/>
</dbReference>
<dbReference type="STRING" id="166486.ERS852572_03674"/>
<dbReference type="GO" id="GO:0016020">
    <property type="term" value="C:membrane"/>
    <property type="evidence" value="ECO:0007669"/>
    <property type="project" value="InterPro"/>
</dbReference>
<keyword evidence="13" id="KW-0411">Iron-sulfur</keyword>
<evidence type="ECO:0000256" key="4">
    <source>
        <dbReference type="ARBA" id="ARBA00012438"/>
    </source>
</evidence>
<gene>
    <name evidence="18" type="primary">degS</name>
    <name evidence="18" type="ORF">ERS852572_03674</name>
</gene>
<dbReference type="CDD" id="cd16917">
    <property type="entry name" value="HATPase_UhpB-NarQ-NarX-like"/>
    <property type="match status" value="1"/>
</dbReference>
<dbReference type="InterPro" id="IPR050482">
    <property type="entry name" value="Sensor_HK_TwoCompSys"/>
</dbReference>
<keyword evidence="10" id="KW-0418">Kinase</keyword>
<evidence type="ECO:0000256" key="13">
    <source>
        <dbReference type="ARBA" id="ARBA00023014"/>
    </source>
</evidence>
<name>A0A173VZU2_9FIRM</name>
<proteinExistence type="predicted"/>
<comment type="cofactor">
    <cofactor evidence="2">
        <name>[4Fe-4S] cluster</name>
        <dbReference type="ChEBI" id="CHEBI:49883"/>
    </cofactor>
</comment>
<dbReference type="SUPFAM" id="SSF55874">
    <property type="entry name" value="ATPase domain of HSP90 chaperone/DNA topoisomerase II/histidine kinase"/>
    <property type="match status" value="1"/>
</dbReference>